<dbReference type="Proteomes" id="UP001459277">
    <property type="component" value="Unassembled WGS sequence"/>
</dbReference>
<name>A0AAW2C6C7_9ROSI</name>
<comment type="caution">
    <text evidence="2">The sequence shown here is derived from an EMBL/GenBank/DDBJ whole genome shotgun (WGS) entry which is preliminary data.</text>
</comment>
<evidence type="ECO:0000313" key="3">
    <source>
        <dbReference type="Proteomes" id="UP001459277"/>
    </source>
</evidence>
<sequence>MSEASQVGVQDVNIEGANGNGGTRQSVVPTKDKAMTPPRRGGVFKQILIEISNAYTSNSPPPPPPPSPPSPFWFHKRICALLISISCKASPPEFLM</sequence>
<keyword evidence="3" id="KW-1185">Reference proteome</keyword>
<protein>
    <submittedName>
        <fullName evidence="2">Uncharacterized protein</fullName>
    </submittedName>
</protein>
<dbReference type="AlphaFoldDB" id="A0AAW2C6C7"/>
<dbReference type="EMBL" id="JAZDWU010000008">
    <property type="protein sequence ID" value="KAK9993771.1"/>
    <property type="molecule type" value="Genomic_DNA"/>
</dbReference>
<accession>A0AAW2C6C7</accession>
<evidence type="ECO:0000313" key="2">
    <source>
        <dbReference type="EMBL" id="KAK9993771.1"/>
    </source>
</evidence>
<feature type="region of interest" description="Disordered" evidence="1">
    <location>
        <begin position="1"/>
        <end position="40"/>
    </location>
</feature>
<reference evidence="2 3" key="1">
    <citation type="submission" date="2024-01" db="EMBL/GenBank/DDBJ databases">
        <title>A telomere-to-telomere, gap-free genome of sweet tea (Lithocarpus litseifolius).</title>
        <authorList>
            <person name="Zhou J."/>
        </authorList>
    </citation>
    <scope>NUCLEOTIDE SEQUENCE [LARGE SCALE GENOMIC DNA]</scope>
    <source>
        <strain evidence="2">Zhou-2022a</strain>
        <tissue evidence="2">Leaf</tissue>
    </source>
</reference>
<proteinExistence type="predicted"/>
<evidence type="ECO:0000256" key="1">
    <source>
        <dbReference type="SAM" id="MobiDB-lite"/>
    </source>
</evidence>
<gene>
    <name evidence="2" type="ORF">SO802_023474</name>
</gene>
<organism evidence="2 3">
    <name type="scientific">Lithocarpus litseifolius</name>
    <dbReference type="NCBI Taxonomy" id="425828"/>
    <lineage>
        <taxon>Eukaryota</taxon>
        <taxon>Viridiplantae</taxon>
        <taxon>Streptophyta</taxon>
        <taxon>Embryophyta</taxon>
        <taxon>Tracheophyta</taxon>
        <taxon>Spermatophyta</taxon>
        <taxon>Magnoliopsida</taxon>
        <taxon>eudicotyledons</taxon>
        <taxon>Gunneridae</taxon>
        <taxon>Pentapetalae</taxon>
        <taxon>rosids</taxon>
        <taxon>fabids</taxon>
        <taxon>Fagales</taxon>
        <taxon>Fagaceae</taxon>
        <taxon>Lithocarpus</taxon>
    </lineage>
</organism>